<dbReference type="InterPro" id="IPR001810">
    <property type="entry name" value="F-box_dom"/>
</dbReference>
<sequence length="686" mass="74760">MMLPSLYSSSRMLCLPVEIVIPILSYLDYKGLLTCRAVCRAFHDVVKHSLELQYKIELAADGLVDGVGVNLTTAERLALLLDRRKRWRTLDWMSRTAVSVPGACQAYELVDGVLCKSMMSGAPLYGPGSHHLNATWLPTRAHTPRSLVREDIGVATRDFAIDPSQDLIAFVDADNGDNSQTRIQIYLRTISTNARHPHAALPELVAPIPFELGSSFIQIVDDVVGMFFWVHGPGLIIWNWQTAEVVVTPGRAFTTAREKRVHLMSLHYGERGPRFHMFVLNKFLMSFLPPEGEARPWAAHNWKSWGPENTRFLEHNVNFQWLRYVHGTRVVLPPFFTTWPVLESTVCVLDFNVHPKRIEHTVLPEGSSNRYQLVTDPSRVPAGTVFQEDVITSLPYSATTRSGKFQYSGFMIDDERIIGMKRVYVFTPEIGGEVGGYVKITLPEGVTVQGSPFEKLQTKFEEILVHHGLLKEGIEAVADEVGKSMREGSANVAQTVRKSTSDYAAENPPTDAPLLVPGVVHSAASTSASGTGTLTSAVGSVTGLVSSAAGQAGAWIAAHVVPTNTPATQTLSSMSNAWDTTSDGYVAGTTEVKSAVADAAGVRVETEFGRDTRAVAEDAGVSVQNVSTAVGDVLVTASGTGLATAGLKGAAGTQLREQEAKDQTEEEDEKDKHDEEEDGKLEDISF</sequence>
<name>A0A4Y9YH52_9APHY</name>
<evidence type="ECO:0000313" key="4">
    <source>
        <dbReference type="Proteomes" id="UP000298390"/>
    </source>
</evidence>
<comment type="caution">
    <text evidence="3">The sequence shown here is derived from an EMBL/GenBank/DDBJ whole genome shotgun (WGS) entry which is preliminary data.</text>
</comment>
<feature type="compositionally biased region" description="Acidic residues" evidence="1">
    <location>
        <begin position="664"/>
        <end position="680"/>
    </location>
</feature>
<proteinExistence type="predicted"/>
<dbReference type="InterPro" id="IPR036047">
    <property type="entry name" value="F-box-like_dom_sf"/>
</dbReference>
<reference evidence="3 4" key="1">
    <citation type="submission" date="2019-01" db="EMBL/GenBank/DDBJ databases">
        <title>Genome sequencing of the rare red list fungi Fomitopsis rosea.</title>
        <authorList>
            <person name="Buettner E."/>
            <person name="Kellner H."/>
        </authorList>
    </citation>
    <scope>NUCLEOTIDE SEQUENCE [LARGE SCALE GENOMIC DNA]</scope>
    <source>
        <strain evidence="3 4">DSM 105464</strain>
    </source>
</reference>
<feature type="compositionally biased region" description="Low complexity" evidence="1">
    <location>
        <begin position="645"/>
        <end position="655"/>
    </location>
</feature>
<dbReference type="PROSITE" id="PS50181">
    <property type="entry name" value="FBOX"/>
    <property type="match status" value="1"/>
</dbReference>
<evidence type="ECO:0000259" key="2">
    <source>
        <dbReference type="PROSITE" id="PS50181"/>
    </source>
</evidence>
<feature type="region of interest" description="Disordered" evidence="1">
    <location>
        <begin position="645"/>
        <end position="686"/>
    </location>
</feature>
<evidence type="ECO:0000313" key="3">
    <source>
        <dbReference type="EMBL" id="TFY60917.1"/>
    </source>
</evidence>
<dbReference type="Gene3D" id="1.20.1280.50">
    <property type="match status" value="1"/>
</dbReference>
<protein>
    <recommendedName>
        <fullName evidence="2">F-box domain-containing protein</fullName>
    </recommendedName>
</protein>
<evidence type="ECO:0000256" key="1">
    <source>
        <dbReference type="SAM" id="MobiDB-lite"/>
    </source>
</evidence>
<dbReference type="Proteomes" id="UP000298390">
    <property type="component" value="Unassembled WGS sequence"/>
</dbReference>
<dbReference type="SMART" id="SM00256">
    <property type="entry name" value="FBOX"/>
    <property type="match status" value="1"/>
</dbReference>
<dbReference type="Pfam" id="PF12937">
    <property type="entry name" value="F-box-like"/>
    <property type="match status" value="1"/>
</dbReference>
<dbReference type="SUPFAM" id="SSF81383">
    <property type="entry name" value="F-box domain"/>
    <property type="match status" value="1"/>
</dbReference>
<dbReference type="STRING" id="34475.A0A4Y9YH52"/>
<dbReference type="EMBL" id="SEKV01000231">
    <property type="protein sequence ID" value="TFY60917.1"/>
    <property type="molecule type" value="Genomic_DNA"/>
</dbReference>
<dbReference type="InterPro" id="IPR009686">
    <property type="entry name" value="Senescence/spartin_C"/>
</dbReference>
<dbReference type="AlphaFoldDB" id="A0A4Y9YH52"/>
<organism evidence="3 4">
    <name type="scientific">Rhodofomes roseus</name>
    <dbReference type="NCBI Taxonomy" id="34475"/>
    <lineage>
        <taxon>Eukaryota</taxon>
        <taxon>Fungi</taxon>
        <taxon>Dikarya</taxon>
        <taxon>Basidiomycota</taxon>
        <taxon>Agaricomycotina</taxon>
        <taxon>Agaricomycetes</taxon>
        <taxon>Polyporales</taxon>
        <taxon>Rhodofomes</taxon>
    </lineage>
</organism>
<accession>A0A4Y9YH52</accession>
<feature type="domain" description="F-box" evidence="2">
    <location>
        <begin position="9"/>
        <end position="57"/>
    </location>
</feature>
<gene>
    <name evidence="3" type="ORF">EVJ58_g4844</name>
</gene>
<dbReference type="Pfam" id="PF06911">
    <property type="entry name" value="Senescence"/>
    <property type="match status" value="1"/>
</dbReference>